<name>A0A2M8AEF3_9BACT</name>
<sequence length="101" mass="11487">MSEQPLSQDIGATKINIPPEYLEKINLQIKEALETAKGLIEETQESMSQKKKVFAALNNPEFIEWATNRGQELFTSQDENPDSIKNNLAREIASKALRWPE</sequence>
<dbReference type="AlphaFoldDB" id="A0A2M8AEF3"/>
<evidence type="ECO:0000313" key="1">
    <source>
        <dbReference type="EMBL" id="PJB15980.1"/>
    </source>
</evidence>
<organism evidence="1 2">
    <name type="scientific">Candidatus Falkowbacteria bacterium CG_4_9_14_3_um_filter_38_19</name>
    <dbReference type="NCBI Taxonomy" id="1974559"/>
    <lineage>
        <taxon>Bacteria</taxon>
        <taxon>Candidatus Falkowiibacteriota</taxon>
    </lineage>
</organism>
<reference evidence="2" key="1">
    <citation type="submission" date="2017-09" db="EMBL/GenBank/DDBJ databases">
        <title>Depth-based differentiation of microbial function through sediment-hosted aquifers and enrichment of novel symbionts in the deep terrestrial subsurface.</title>
        <authorList>
            <person name="Probst A.J."/>
            <person name="Ladd B."/>
            <person name="Jarett J.K."/>
            <person name="Geller-Mcgrath D.E."/>
            <person name="Sieber C.M.K."/>
            <person name="Emerson J.B."/>
            <person name="Anantharaman K."/>
            <person name="Thomas B.C."/>
            <person name="Malmstrom R."/>
            <person name="Stieglmeier M."/>
            <person name="Klingl A."/>
            <person name="Woyke T."/>
            <person name="Ryan C.M."/>
            <person name="Banfield J.F."/>
        </authorList>
    </citation>
    <scope>NUCLEOTIDE SEQUENCE [LARGE SCALE GENOMIC DNA]</scope>
</reference>
<evidence type="ECO:0000313" key="2">
    <source>
        <dbReference type="Proteomes" id="UP000230611"/>
    </source>
</evidence>
<protein>
    <submittedName>
        <fullName evidence="1">Uncharacterized protein</fullName>
    </submittedName>
</protein>
<accession>A0A2M8AEF3</accession>
<dbReference type="EMBL" id="PFUO01000128">
    <property type="protein sequence ID" value="PJB15980.1"/>
    <property type="molecule type" value="Genomic_DNA"/>
</dbReference>
<gene>
    <name evidence="1" type="ORF">CO116_02880</name>
</gene>
<dbReference type="Proteomes" id="UP000230611">
    <property type="component" value="Unassembled WGS sequence"/>
</dbReference>
<proteinExistence type="predicted"/>
<comment type="caution">
    <text evidence="1">The sequence shown here is derived from an EMBL/GenBank/DDBJ whole genome shotgun (WGS) entry which is preliminary data.</text>
</comment>